<dbReference type="Gene3D" id="3.30.379.10">
    <property type="entry name" value="Chitobiase/beta-hexosaminidase domain 2-like"/>
    <property type="match status" value="1"/>
</dbReference>
<evidence type="ECO:0000313" key="13">
    <source>
        <dbReference type="Proteomes" id="UP000315751"/>
    </source>
</evidence>
<dbReference type="Pfam" id="PF00728">
    <property type="entry name" value="Glyco_hydro_20"/>
    <property type="match status" value="1"/>
</dbReference>
<comment type="similarity">
    <text evidence="2">Belongs to the glycosyl hydrolase 20 family.</text>
</comment>
<gene>
    <name evidence="12" type="ORF">FBZ90_10881</name>
</gene>
<evidence type="ECO:0000256" key="8">
    <source>
        <dbReference type="PIRSR" id="PIRSR625705-1"/>
    </source>
</evidence>
<dbReference type="GO" id="GO:0004563">
    <property type="term" value="F:beta-N-acetylhexosaminidase activity"/>
    <property type="evidence" value="ECO:0007669"/>
    <property type="project" value="UniProtKB-EC"/>
</dbReference>
<evidence type="ECO:0000313" key="12">
    <source>
        <dbReference type="EMBL" id="TWB41057.1"/>
    </source>
</evidence>
<evidence type="ECO:0000256" key="7">
    <source>
        <dbReference type="ARBA" id="ARBA00033000"/>
    </source>
</evidence>
<proteinExistence type="inferred from homology"/>
<dbReference type="SUPFAM" id="SSF51445">
    <property type="entry name" value="(Trans)glycosidases"/>
    <property type="match status" value="1"/>
</dbReference>
<dbReference type="CDD" id="cd06563">
    <property type="entry name" value="GH20_chitobiase-like"/>
    <property type="match status" value="1"/>
</dbReference>
<dbReference type="InterPro" id="IPR017853">
    <property type="entry name" value="GH"/>
</dbReference>
<dbReference type="PANTHER" id="PTHR22600:SF57">
    <property type="entry name" value="BETA-N-ACETYLHEXOSAMINIDASE"/>
    <property type="match status" value="1"/>
</dbReference>
<keyword evidence="5" id="KW-0326">Glycosidase</keyword>
<dbReference type="GO" id="GO:0030203">
    <property type="term" value="P:glycosaminoglycan metabolic process"/>
    <property type="evidence" value="ECO:0007669"/>
    <property type="project" value="TreeGrafter"/>
</dbReference>
<evidence type="ECO:0000256" key="4">
    <source>
        <dbReference type="ARBA" id="ARBA00022801"/>
    </source>
</evidence>
<dbReference type="SUPFAM" id="SSF55545">
    <property type="entry name" value="beta-N-acetylhexosaminidase-like domain"/>
    <property type="match status" value="1"/>
</dbReference>
<comment type="catalytic activity">
    <reaction evidence="1">
        <text>Hydrolysis of terminal non-reducing N-acetyl-D-hexosamine residues in N-acetyl-beta-D-hexosaminides.</text>
        <dbReference type="EC" id="3.2.1.52"/>
    </reaction>
</comment>
<dbReference type="AlphaFoldDB" id="A0A560H438"/>
<name>A0A560H438_9PROT</name>
<comment type="caution">
    <text evidence="12">The sequence shown here is derived from an EMBL/GenBank/DDBJ whole genome shotgun (WGS) entry which is preliminary data.</text>
</comment>
<dbReference type="PRINTS" id="PR00738">
    <property type="entry name" value="GLHYDRLASE20"/>
</dbReference>
<dbReference type="RefSeq" id="WP_145733382.1">
    <property type="nucleotide sequence ID" value="NZ_VITR01000008.1"/>
</dbReference>
<keyword evidence="4" id="KW-0378">Hydrolase</keyword>
<dbReference type="InterPro" id="IPR029018">
    <property type="entry name" value="Hex-like_dom2"/>
</dbReference>
<evidence type="ECO:0000256" key="5">
    <source>
        <dbReference type="ARBA" id="ARBA00023295"/>
    </source>
</evidence>
<feature type="active site" description="Proton donor" evidence="8">
    <location>
        <position position="346"/>
    </location>
</feature>
<evidence type="ECO:0000259" key="10">
    <source>
        <dbReference type="Pfam" id="PF02838"/>
    </source>
</evidence>
<reference evidence="12 13" key="1">
    <citation type="submission" date="2019-06" db="EMBL/GenBank/DDBJ databases">
        <title>Genomic Encyclopedia of Type Strains, Phase IV (KMG-V): Genome sequencing to study the core and pangenomes of soil and plant-associated prokaryotes.</title>
        <authorList>
            <person name="Whitman W."/>
        </authorList>
    </citation>
    <scope>NUCLEOTIDE SEQUENCE [LARGE SCALE GENOMIC DNA]</scope>
    <source>
        <strain evidence="12 13">BR 11622</strain>
    </source>
</reference>
<dbReference type="Gene3D" id="3.20.20.80">
    <property type="entry name" value="Glycosidases"/>
    <property type="match status" value="1"/>
</dbReference>
<evidence type="ECO:0000259" key="9">
    <source>
        <dbReference type="Pfam" id="PF00728"/>
    </source>
</evidence>
<evidence type="ECO:0000256" key="2">
    <source>
        <dbReference type="ARBA" id="ARBA00006285"/>
    </source>
</evidence>
<feature type="domain" description="Beta-hexosaminidase bacterial type N-terminal" evidence="10">
    <location>
        <begin position="41"/>
        <end position="173"/>
    </location>
</feature>
<evidence type="ECO:0000256" key="6">
    <source>
        <dbReference type="ARBA" id="ARBA00030512"/>
    </source>
</evidence>
<dbReference type="GO" id="GO:0005975">
    <property type="term" value="P:carbohydrate metabolic process"/>
    <property type="evidence" value="ECO:0007669"/>
    <property type="project" value="InterPro"/>
</dbReference>
<evidence type="ECO:0000259" key="11">
    <source>
        <dbReference type="Pfam" id="PF13290"/>
    </source>
</evidence>
<keyword evidence="13" id="KW-1185">Reference proteome</keyword>
<dbReference type="PANTHER" id="PTHR22600">
    <property type="entry name" value="BETA-HEXOSAMINIDASE"/>
    <property type="match status" value="1"/>
</dbReference>
<dbReference type="Proteomes" id="UP000315751">
    <property type="component" value="Unassembled WGS sequence"/>
</dbReference>
<dbReference type="EMBL" id="VITR01000008">
    <property type="protein sequence ID" value="TWB41057.1"/>
    <property type="molecule type" value="Genomic_DNA"/>
</dbReference>
<evidence type="ECO:0000256" key="1">
    <source>
        <dbReference type="ARBA" id="ARBA00001231"/>
    </source>
</evidence>
<organism evidence="12 13">
    <name type="scientific">Nitrospirillum amazonense</name>
    <dbReference type="NCBI Taxonomy" id="28077"/>
    <lineage>
        <taxon>Bacteria</taxon>
        <taxon>Pseudomonadati</taxon>
        <taxon>Pseudomonadota</taxon>
        <taxon>Alphaproteobacteria</taxon>
        <taxon>Rhodospirillales</taxon>
        <taxon>Azospirillaceae</taxon>
        <taxon>Nitrospirillum</taxon>
    </lineage>
</organism>
<feature type="domain" description="Glycoside hydrolase family 20 catalytic" evidence="9">
    <location>
        <begin position="176"/>
        <end position="515"/>
    </location>
</feature>
<evidence type="ECO:0000256" key="3">
    <source>
        <dbReference type="ARBA" id="ARBA00012663"/>
    </source>
</evidence>
<sequence length="785" mass="84133">MGVRGLGKRTATAVLAMALGVAVGAQGRAPLTASAAETAPPPLIPLAAQINPGQGTFTLSAGAVIAVPTGDAQARFAAAQLADQVRRVRGLDLMVREGRQGAAITLALQADAPVTQAEGYTLEVTPSGAHITARDEAGLYYGAMSLAQLLTPEAAPGADQGPVTIAAQEIRDWPRFPWRGMMLDVARHFQPLDSVKALIDQMAAHKLNRLHLHLTDDQGWRLEIKHYPELTKVGAWRTPPSVVSGQSTTPYGGFYTQDQIRDLVAYAAARHITIVPEIDMPGHAQAVMASYPKIGVTGARPAVAVDWGVNPYLFNVDEPSFTFIQTVLDEVMTLFPSTYIHVGGDEALKDEWKASPKVQARMRALGLKDENALQTWFIERVGQYLAAHGRRMIGWDEILEGGIPPTATIMSWRGIKGAVDAARMDHDVILSPAPTLYLDSLQSRRDDEPAGRLAIVTLADIYAYDAMPAELNAEQAHHVLGGQANVWTEYMMTPWHVTHAVYPRIDALAEGLWSPKDKRDWRGFLDRLPAQLARYRHLGVDAADSAFAVDFTVEGGANAALAAGTATVALSNQAGVGTIRYTTDGSTPTSASTRYEAPLHLTLPATLNAMVFSDAGQVLAAPRRYDLTAEALRTRQSGELQACPQGEMGLRIPLTPDATTKGPVFNVNLFDACWVYPKARLDGVTTLTVNAARLARNYGLAHDAVKVRSHPATTPNGELVVRMDGCDGPVAATVPLPSPAAAPQQFPLTARLPATTGQRDLCLMYTAPIQGPLYAIGSVSLRAAP</sequence>
<dbReference type="Pfam" id="PF13290">
    <property type="entry name" value="CHB_HEX_C_1"/>
    <property type="match status" value="1"/>
</dbReference>
<dbReference type="InterPro" id="IPR059177">
    <property type="entry name" value="GH29D-like_dom"/>
</dbReference>
<feature type="domain" description="GH29D-like beta-sandwich" evidence="11">
    <location>
        <begin position="565"/>
        <end position="617"/>
    </location>
</feature>
<dbReference type="InterPro" id="IPR015882">
    <property type="entry name" value="HEX_bac_N"/>
</dbReference>
<dbReference type="InterPro" id="IPR015883">
    <property type="entry name" value="Glyco_hydro_20_cat"/>
</dbReference>
<dbReference type="GO" id="GO:0016020">
    <property type="term" value="C:membrane"/>
    <property type="evidence" value="ECO:0007669"/>
    <property type="project" value="TreeGrafter"/>
</dbReference>
<protein>
    <recommendedName>
        <fullName evidence="3">beta-N-acetylhexosaminidase</fullName>
        <ecNumber evidence="3">3.2.1.52</ecNumber>
    </recommendedName>
    <alternativeName>
        <fullName evidence="6">Beta-N-acetylhexosaminidase</fullName>
    </alternativeName>
    <alternativeName>
        <fullName evidence="7">N-acetyl-beta-glucosaminidase</fullName>
    </alternativeName>
</protein>
<accession>A0A560H438</accession>
<dbReference type="InterPro" id="IPR025705">
    <property type="entry name" value="Beta_hexosaminidase_sua/sub"/>
</dbReference>
<dbReference type="EC" id="3.2.1.52" evidence="3"/>
<dbReference type="OrthoDB" id="9763537at2"/>
<dbReference type="Pfam" id="PF02838">
    <property type="entry name" value="Glyco_hydro_20b"/>
    <property type="match status" value="1"/>
</dbReference>